<protein>
    <recommendedName>
        <fullName evidence="3">Aldehyde dehydrogenase</fullName>
    </recommendedName>
</protein>
<dbReference type="EMBL" id="QRCM01000001">
    <property type="protein sequence ID" value="TXG89939.1"/>
    <property type="molecule type" value="Genomic_DNA"/>
</dbReference>
<gene>
    <name evidence="6" type="ORF">DW322_06575</name>
</gene>
<evidence type="ECO:0000313" key="7">
    <source>
        <dbReference type="Proteomes" id="UP000471120"/>
    </source>
</evidence>
<evidence type="ECO:0000256" key="4">
    <source>
        <dbReference type="PIRSR" id="PIRSR036492-1"/>
    </source>
</evidence>
<dbReference type="PIRSF" id="PIRSF036492">
    <property type="entry name" value="ALDH"/>
    <property type="match status" value="1"/>
</dbReference>
<dbReference type="InterPro" id="IPR016162">
    <property type="entry name" value="Ald_DH_N"/>
</dbReference>
<dbReference type="InterPro" id="IPR016160">
    <property type="entry name" value="Ald_DH_CS_CYS"/>
</dbReference>
<dbReference type="GO" id="GO:0016620">
    <property type="term" value="F:oxidoreductase activity, acting on the aldehyde or oxo group of donors, NAD or NADP as acceptor"/>
    <property type="evidence" value="ECO:0007669"/>
    <property type="project" value="InterPro"/>
</dbReference>
<evidence type="ECO:0000256" key="2">
    <source>
        <dbReference type="ARBA" id="ARBA00023002"/>
    </source>
</evidence>
<accession>A0A6P2CB12</accession>
<dbReference type="InterPro" id="IPR016163">
    <property type="entry name" value="Ald_DH_C"/>
</dbReference>
<proteinExistence type="inferred from homology"/>
<dbReference type="PANTHER" id="PTHR11699">
    <property type="entry name" value="ALDEHYDE DEHYDROGENASE-RELATED"/>
    <property type="match status" value="1"/>
</dbReference>
<name>A0A6P2CB12_9NOCA</name>
<dbReference type="PROSITE" id="PS00070">
    <property type="entry name" value="ALDEHYDE_DEHYDR_CYS"/>
    <property type="match status" value="1"/>
</dbReference>
<evidence type="ECO:0000256" key="3">
    <source>
        <dbReference type="PIRNR" id="PIRNR036492"/>
    </source>
</evidence>
<feature type="domain" description="Aldehyde dehydrogenase" evidence="5">
    <location>
        <begin position="4"/>
        <end position="445"/>
    </location>
</feature>
<dbReference type="Proteomes" id="UP000471120">
    <property type="component" value="Unassembled WGS sequence"/>
</dbReference>
<dbReference type="GO" id="GO:0006081">
    <property type="term" value="P:aldehyde metabolic process"/>
    <property type="evidence" value="ECO:0007669"/>
    <property type="project" value="InterPro"/>
</dbReference>
<organism evidence="6 7">
    <name type="scientific">Rhodococcus rhodnii</name>
    <dbReference type="NCBI Taxonomy" id="38312"/>
    <lineage>
        <taxon>Bacteria</taxon>
        <taxon>Bacillati</taxon>
        <taxon>Actinomycetota</taxon>
        <taxon>Actinomycetes</taxon>
        <taxon>Mycobacteriales</taxon>
        <taxon>Nocardiaceae</taxon>
        <taxon>Rhodococcus</taxon>
    </lineage>
</organism>
<dbReference type="Gene3D" id="3.40.605.10">
    <property type="entry name" value="Aldehyde Dehydrogenase, Chain A, domain 1"/>
    <property type="match status" value="1"/>
</dbReference>
<comment type="similarity">
    <text evidence="1 3">Belongs to the aldehyde dehydrogenase family.</text>
</comment>
<feature type="active site" evidence="4">
    <location>
        <position position="230"/>
    </location>
</feature>
<evidence type="ECO:0000256" key="1">
    <source>
        <dbReference type="ARBA" id="ARBA00009986"/>
    </source>
</evidence>
<feature type="active site" evidence="4">
    <location>
        <position position="264"/>
    </location>
</feature>
<keyword evidence="2 3" id="KW-0560">Oxidoreductase</keyword>
<dbReference type="InterPro" id="IPR016161">
    <property type="entry name" value="Ald_DH/histidinol_DH"/>
</dbReference>
<dbReference type="RefSeq" id="WP_143153742.1">
    <property type="nucleotide sequence ID" value="NZ_QRCM01000001.1"/>
</dbReference>
<reference evidence="6 7" key="1">
    <citation type="submission" date="2018-07" db="EMBL/GenBank/DDBJ databases">
        <title>Genome sequence of Rhodococcus rhodnii ATCC 35071 from Rhodnius prolixus.</title>
        <authorList>
            <person name="Patel V."/>
            <person name="Vogel K.J."/>
        </authorList>
    </citation>
    <scope>NUCLEOTIDE SEQUENCE [LARGE SCALE GENOMIC DNA]</scope>
    <source>
        <strain evidence="6 7">ATCC 35071</strain>
    </source>
</reference>
<dbReference type="Pfam" id="PF00171">
    <property type="entry name" value="Aldedh"/>
    <property type="match status" value="1"/>
</dbReference>
<dbReference type="SUPFAM" id="SSF53720">
    <property type="entry name" value="ALDH-like"/>
    <property type="match status" value="1"/>
</dbReference>
<dbReference type="AlphaFoldDB" id="A0A6P2CB12"/>
<comment type="caution">
    <text evidence="6">The sequence shown here is derived from an EMBL/GenBank/DDBJ whole genome shotgun (WGS) entry which is preliminary data.</text>
</comment>
<evidence type="ECO:0000313" key="6">
    <source>
        <dbReference type="EMBL" id="TXG89939.1"/>
    </source>
</evidence>
<dbReference type="CDD" id="cd07099">
    <property type="entry name" value="ALDH_DDALDH"/>
    <property type="match status" value="1"/>
</dbReference>
<dbReference type="InterPro" id="IPR015590">
    <property type="entry name" value="Aldehyde_DH_dom"/>
</dbReference>
<evidence type="ECO:0000259" key="5">
    <source>
        <dbReference type="Pfam" id="PF00171"/>
    </source>
</evidence>
<sequence length="482" mass="50937">MLLSCNPRTDEPVGEVAAADSAAVATAVRGVRAAAPAWAALDTAARRRNLDRWRRIMARRSGELRRLLAEEAGKAPADALLEFDLVLHHLQWAAANARRVLAPRRVGSGSMMLGHRSTLIRRPYGVVGVIGPWNYPVYTPMGSIAYALATGNAVVFKPSEYTPLTGAWLAETFAEAVPDHPVLVCVHGGGETGAALVAAGVDKLAFTGSAGTGRKVMAACAESLTPVLMELGGKDSAIVDADADLEAAADAIVWGGLMNSGQTCAGVERVYVVGDVYDRMLALIADRAEKLTAGVEYGAIAMPGQIDVIARHIDAALADGGRAVVGGRESVRPPFVDPVVLADVPETSEAVQSETFGPVLVVNRVTDLQEAIDRTNASRYALGAAVFGKRRARWAASRLRGGMVAVNGVVDFGAVPGLPFGGNGASGFGRIHGIPGLEEFTTCTSITEKRFRLPIRPQRFGRNALDLRALELLLMRHRRGRG</sequence>
<dbReference type="InterPro" id="IPR012394">
    <property type="entry name" value="Aldehyde_DH_NAD(P)"/>
</dbReference>
<dbReference type="Gene3D" id="3.40.309.10">
    <property type="entry name" value="Aldehyde Dehydrogenase, Chain A, domain 2"/>
    <property type="match status" value="1"/>
</dbReference>